<dbReference type="PANTHER" id="PTHR15394">
    <property type="entry name" value="SERINE HYDROLASE RBBP9"/>
    <property type="match status" value="1"/>
</dbReference>
<dbReference type="PANTHER" id="PTHR15394:SF3">
    <property type="entry name" value="SERINE HYDROLASE RBBP9"/>
    <property type="match status" value="1"/>
</dbReference>
<dbReference type="Pfam" id="PF06821">
    <property type="entry name" value="Ser_hydrolase"/>
    <property type="match status" value="1"/>
</dbReference>
<dbReference type="InterPro" id="IPR010662">
    <property type="entry name" value="RBBP9/YdeN"/>
</dbReference>
<reference evidence="1 2" key="1">
    <citation type="submission" date="2016-08" db="EMBL/GenBank/DDBJ databases">
        <title>Evolution of the type three secretion system and type three effector repertoires in Xanthomonas.</title>
        <authorList>
            <person name="Merda D."/>
            <person name="Briand M."/>
            <person name="Bosis E."/>
            <person name="Rousseau C."/>
            <person name="Portier P."/>
            <person name="Jacques M.-A."/>
            <person name="Fischer-Le Saux M."/>
        </authorList>
    </citation>
    <scope>NUCLEOTIDE SEQUENCE [LARGE SCALE GENOMIC DNA]</scope>
    <source>
        <strain evidence="1 2">CFBP 7645</strain>
    </source>
</reference>
<keyword evidence="1" id="KW-0378">Hydrolase</keyword>
<gene>
    <name evidence="1" type="ORF">XarjCFBP7645_08910</name>
</gene>
<evidence type="ECO:0000313" key="2">
    <source>
        <dbReference type="Proteomes" id="UP000239204"/>
    </source>
</evidence>
<evidence type="ECO:0000313" key="1">
    <source>
        <dbReference type="EMBL" id="PPU08520.1"/>
    </source>
</evidence>
<sequence length="187" mass="20783">MRVYIVHGYSASPYRHWFPWLKQELEKQGVVVSIVTLPSPDSPRPDDWQRALEVQIESMDENTYFVAHSLGGIALLKYLETAGGASVIGGYVLVSGFNDGLPILPQLDDFAKPDIDYEKISRISGHRLVIAAADDTIVPHALSERMARSLDAKFISVQHGGHFLDSDGFTEFPLVLDELRQIFGSGR</sequence>
<protein>
    <submittedName>
        <fullName evidence="1">Hydrolase</fullName>
    </submittedName>
</protein>
<accession>A0A2S7AFK2</accession>
<dbReference type="InterPro" id="IPR029058">
    <property type="entry name" value="AB_hydrolase_fold"/>
</dbReference>
<dbReference type="Gene3D" id="3.40.50.1820">
    <property type="entry name" value="alpha/beta hydrolase"/>
    <property type="match status" value="1"/>
</dbReference>
<dbReference type="GO" id="GO:0016787">
    <property type="term" value="F:hydrolase activity"/>
    <property type="evidence" value="ECO:0007669"/>
    <property type="project" value="UniProtKB-KW"/>
</dbReference>
<dbReference type="SUPFAM" id="SSF53474">
    <property type="entry name" value="alpha/beta-Hydrolases"/>
    <property type="match status" value="1"/>
</dbReference>
<dbReference type="AlphaFoldDB" id="A0A2S7AFK2"/>
<comment type="caution">
    <text evidence="1">The sequence shown here is derived from an EMBL/GenBank/DDBJ whole genome shotgun (WGS) entry which is preliminary data.</text>
</comment>
<proteinExistence type="predicted"/>
<name>A0A2S7AFK2_9XANT</name>
<organism evidence="1 2">
    <name type="scientific">Xanthomonas arboricola</name>
    <dbReference type="NCBI Taxonomy" id="56448"/>
    <lineage>
        <taxon>Bacteria</taxon>
        <taxon>Pseudomonadati</taxon>
        <taxon>Pseudomonadota</taxon>
        <taxon>Gammaproteobacteria</taxon>
        <taxon>Lysobacterales</taxon>
        <taxon>Lysobacteraceae</taxon>
        <taxon>Xanthomonas</taxon>
    </lineage>
</organism>
<dbReference type="EMBL" id="MIGY01000002">
    <property type="protein sequence ID" value="PPU08520.1"/>
    <property type="molecule type" value="Genomic_DNA"/>
</dbReference>
<dbReference type="Proteomes" id="UP000239204">
    <property type="component" value="Unassembled WGS sequence"/>
</dbReference>